<evidence type="ECO:0000313" key="1">
    <source>
        <dbReference type="EMBL" id="CAG6714941.1"/>
    </source>
</evidence>
<organism evidence="1">
    <name type="scientific">Cacopsylla melanoneura</name>
    <dbReference type="NCBI Taxonomy" id="428564"/>
    <lineage>
        <taxon>Eukaryota</taxon>
        <taxon>Metazoa</taxon>
        <taxon>Ecdysozoa</taxon>
        <taxon>Arthropoda</taxon>
        <taxon>Hexapoda</taxon>
        <taxon>Insecta</taxon>
        <taxon>Pterygota</taxon>
        <taxon>Neoptera</taxon>
        <taxon>Paraneoptera</taxon>
        <taxon>Hemiptera</taxon>
        <taxon>Sternorrhyncha</taxon>
        <taxon>Psylloidea</taxon>
        <taxon>Psyllidae</taxon>
        <taxon>Psyllinae</taxon>
        <taxon>Cacopsylla</taxon>
    </lineage>
</organism>
<dbReference type="EMBL" id="HBUF01352450">
    <property type="protein sequence ID" value="CAG6714941.1"/>
    <property type="molecule type" value="Transcribed_RNA"/>
</dbReference>
<name>A0A8D8V484_9HEMI</name>
<proteinExistence type="predicted"/>
<reference evidence="1" key="1">
    <citation type="submission" date="2021-05" db="EMBL/GenBank/DDBJ databases">
        <authorList>
            <person name="Alioto T."/>
            <person name="Alioto T."/>
            <person name="Gomez Garrido J."/>
        </authorList>
    </citation>
    <scope>NUCLEOTIDE SEQUENCE</scope>
</reference>
<dbReference type="AlphaFoldDB" id="A0A8D8V484"/>
<protein>
    <submittedName>
        <fullName evidence="1">Uncharacterized protein</fullName>
    </submittedName>
</protein>
<accession>A0A8D8V484</accession>
<sequence length="111" mass="12946">MTLEFFFKLIGVELYLGFFQLNKNNIGKSKRNLREKYNFCITIGLCCIDLHNEKRTLNVSEVEKTSKTVLLKYVKNLARAGVELGIRKQKVISIRNKTNNVYSTHFQCVRI</sequence>